<gene>
    <name evidence="4" type="ORF">EKH80_19420</name>
</gene>
<dbReference type="PANTHER" id="PTHR37302:SF1">
    <property type="entry name" value="PROTEIN DINB"/>
    <property type="match status" value="1"/>
</dbReference>
<dbReference type="Gene3D" id="1.20.120.450">
    <property type="entry name" value="dinb family like domain"/>
    <property type="match status" value="1"/>
</dbReference>
<feature type="binding site" evidence="3">
    <location>
        <position position="50"/>
    </location>
    <ligand>
        <name>a divalent metal cation</name>
        <dbReference type="ChEBI" id="CHEBI:60240"/>
    </ligand>
</feature>
<dbReference type="EMBL" id="RYYV01000019">
    <property type="protein sequence ID" value="RUL71116.1"/>
    <property type="molecule type" value="Genomic_DNA"/>
</dbReference>
<evidence type="ECO:0000313" key="4">
    <source>
        <dbReference type="EMBL" id="RUL71116.1"/>
    </source>
</evidence>
<dbReference type="InterPro" id="IPR007837">
    <property type="entry name" value="DinB"/>
</dbReference>
<dbReference type="RefSeq" id="WP_126686453.1">
    <property type="nucleotide sequence ID" value="NZ_RYYV01000019.1"/>
</dbReference>
<evidence type="ECO:0000256" key="1">
    <source>
        <dbReference type="ARBA" id="ARBA00008635"/>
    </source>
</evidence>
<organism evidence="4 5">
    <name type="scientific">Dyella choica</name>
    <dbReference type="NCBI Taxonomy" id="1927959"/>
    <lineage>
        <taxon>Bacteria</taxon>
        <taxon>Pseudomonadati</taxon>
        <taxon>Pseudomonadota</taxon>
        <taxon>Gammaproteobacteria</taxon>
        <taxon>Lysobacterales</taxon>
        <taxon>Rhodanobacteraceae</taxon>
        <taxon>Dyella</taxon>
    </lineage>
</organism>
<reference evidence="4 5" key="1">
    <citation type="submission" date="2018-12" db="EMBL/GenBank/DDBJ databases">
        <title>Dyella dinghuensis sp. nov. DHOA06 and Dyella choica sp. nov. 4M-K27, isolated from forest soil.</title>
        <authorList>
            <person name="Qiu L.-H."/>
            <person name="Gao Z.-H."/>
        </authorList>
    </citation>
    <scope>NUCLEOTIDE SEQUENCE [LARGE SCALE GENOMIC DNA]</scope>
    <source>
        <strain evidence="4 5">4M-K27</strain>
    </source>
</reference>
<sequence length="166" mass="18932">MSQLRHLQMLMRYRAWADRLLFQTLANLPETSLTATQPIVFGNLLRTLNHVHCMDQVWKAHLQGVPHGFTSRNPEYCPAYDVLCTSQADIDDWYVRYAETLDEAACEEPIRFSFIGGGEGEMRRGDVLLHVINHATYHRGHVAMMMYGLSVPPPTTDLPVYLRDAG</sequence>
<comment type="caution">
    <text evidence="4">The sequence shown here is derived from an EMBL/GenBank/DDBJ whole genome shotgun (WGS) entry which is preliminary data.</text>
</comment>
<dbReference type="SUPFAM" id="SSF109854">
    <property type="entry name" value="DinB/YfiT-like putative metalloenzymes"/>
    <property type="match status" value="1"/>
</dbReference>
<dbReference type="OrthoDB" id="9807509at2"/>
<evidence type="ECO:0000313" key="5">
    <source>
        <dbReference type="Proteomes" id="UP000274358"/>
    </source>
</evidence>
<accession>A0A3S0RI81</accession>
<dbReference type="Proteomes" id="UP000274358">
    <property type="component" value="Unassembled WGS sequence"/>
</dbReference>
<keyword evidence="2 3" id="KW-0479">Metal-binding</keyword>
<dbReference type="AlphaFoldDB" id="A0A3S0RI81"/>
<keyword evidence="5" id="KW-1185">Reference proteome</keyword>
<feature type="binding site" evidence="3">
    <location>
        <position position="134"/>
    </location>
    <ligand>
        <name>a divalent metal cation</name>
        <dbReference type="ChEBI" id="CHEBI:60240"/>
    </ligand>
</feature>
<comment type="similarity">
    <text evidence="1">Belongs to the DinB family.</text>
</comment>
<dbReference type="InterPro" id="IPR034660">
    <property type="entry name" value="DinB/YfiT-like"/>
</dbReference>
<dbReference type="Pfam" id="PF05163">
    <property type="entry name" value="DinB"/>
    <property type="match status" value="1"/>
</dbReference>
<protein>
    <submittedName>
        <fullName evidence="4">Damage-inducible protein DinB</fullName>
    </submittedName>
</protein>
<dbReference type="PANTHER" id="PTHR37302">
    <property type="entry name" value="SLR1116 PROTEIN"/>
    <property type="match status" value="1"/>
</dbReference>
<evidence type="ECO:0000256" key="3">
    <source>
        <dbReference type="PIRSR" id="PIRSR607837-1"/>
    </source>
</evidence>
<feature type="binding site" evidence="3">
    <location>
        <position position="138"/>
    </location>
    <ligand>
        <name>a divalent metal cation</name>
        <dbReference type="ChEBI" id="CHEBI:60240"/>
    </ligand>
</feature>
<dbReference type="GO" id="GO:0046872">
    <property type="term" value="F:metal ion binding"/>
    <property type="evidence" value="ECO:0007669"/>
    <property type="project" value="UniProtKB-KW"/>
</dbReference>
<evidence type="ECO:0000256" key="2">
    <source>
        <dbReference type="ARBA" id="ARBA00022723"/>
    </source>
</evidence>
<proteinExistence type="inferred from homology"/>
<name>A0A3S0RI81_9GAMM</name>